<dbReference type="AlphaFoldDB" id="A0A0A9EZJ4"/>
<proteinExistence type="predicted"/>
<name>A0A0A9EZJ4_ARUDO</name>
<evidence type="ECO:0000256" key="1">
    <source>
        <dbReference type="SAM" id="MobiDB-lite"/>
    </source>
</evidence>
<reference evidence="2" key="2">
    <citation type="journal article" date="2015" name="Data Brief">
        <title>Shoot transcriptome of the giant reed, Arundo donax.</title>
        <authorList>
            <person name="Barrero R.A."/>
            <person name="Guerrero F.D."/>
            <person name="Moolhuijzen P."/>
            <person name="Goolsby J.A."/>
            <person name="Tidwell J."/>
            <person name="Bellgard S.E."/>
            <person name="Bellgard M.I."/>
        </authorList>
    </citation>
    <scope>NUCLEOTIDE SEQUENCE</scope>
    <source>
        <tissue evidence="2">Shoot tissue taken approximately 20 cm above the soil surface</tissue>
    </source>
</reference>
<dbReference type="EMBL" id="GBRH01192399">
    <property type="protein sequence ID" value="JAE05497.1"/>
    <property type="molecule type" value="Transcribed_RNA"/>
</dbReference>
<sequence>MLERDPSNHLRECEARAPEGRQQQRLAQHVGEVDLHVHLGFPSVDALLSSHGCGRGEAHLMRARGHGVARAGVDGARCGGGF</sequence>
<feature type="compositionally biased region" description="Basic and acidic residues" evidence="1">
    <location>
        <begin position="1"/>
        <end position="19"/>
    </location>
</feature>
<feature type="region of interest" description="Disordered" evidence="1">
    <location>
        <begin position="1"/>
        <end position="26"/>
    </location>
</feature>
<evidence type="ECO:0000313" key="2">
    <source>
        <dbReference type="EMBL" id="JAE05497.1"/>
    </source>
</evidence>
<reference evidence="2" key="1">
    <citation type="submission" date="2014-09" db="EMBL/GenBank/DDBJ databases">
        <authorList>
            <person name="Magalhaes I.L.F."/>
            <person name="Oliveira U."/>
            <person name="Santos F.R."/>
            <person name="Vidigal T.H.D.A."/>
            <person name="Brescovit A.D."/>
            <person name="Santos A.J."/>
        </authorList>
    </citation>
    <scope>NUCLEOTIDE SEQUENCE</scope>
    <source>
        <tissue evidence="2">Shoot tissue taken approximately 20 cm above the soil surface</tissue>
    </source>
</reference>
<accession>A0A0A9EZJ4</accession>
<protein>
    <submittedName>
        <fullName evidence="2">Uncharacterized protein</fullName>
    </submittedName>
</protein>
<organism evidence="2">
    <name type="scientific">Arundo donax</name>
    <name type="common">Giant reed</name>
    <name type="synonym">Donax arundinaceus</name>
    <dbReference type="NCBI Taxonomy" id="35708"/>
    <lineage>
        <taxon>Eukaryota</taxon>
        <taxon>Viridiplantae</taxon>
        <taxon>Streptophyta</taxon>
        <taxon>Embryophyta</taxon>
        <taxon>Tracheophyta</taxon>
        <taxon>Spermatophyta</taxon>
        <taxon>Magnoliopsida</taxon>
        <taxon>Liliopsida</taxon>
        <taxon>Poales</taxon>
        <taxon>Poaceae</taxon>
        <taxon>PACMAD clade</taxon>
        <taxon>Arundinoideae</taxon>
        <taxon>Arundineae</taxon>
        <taxon>Arundo</taxon>
    </lineage>
</organism>